<evidence type="ECO:0000313" key="3">
    <source>
        <dbReference type="Proteomes" id="UP000594435"/>
    </source>
</evidence>
<gene>
    <name evidence="2" type="ORF">I3X05_18660</name>
</gene>
<reference evidence="2 3" key="1">
    <citation type="submission" date="2020-11" db="EMBL/GenBank/DDBJ databases">
        <title>Complete and Circularized Genome Assembly of a human isolate of Vibrio navarrensis biotype pommerensis with MiSeq and MinION Sequence Data.</title>
        <authorList>
            <person name="Schwartz K."/>
            <person name="Borowiak M."/>
            <person name="Deneke C."/>
            <person name="Balau V."/>
            <person name="Metelmann C."/>
            <person name="Strauch E."/>
        </authorList>
    </citation>
    <scope>NUCLEOTIDE SEQUENCE [LARGE SCALE GENOMIC DNA]</scope>
    <source>
        <strain evidence="2 3">20-VB00237</strain>
    </source>
</reference>
<feature type="transmembrane region" description="Helical" evidence="1">
    <location>
        <begin position="72"/>
        <end position="89"/>
    </location>
</feature>
<protein>
    <submittedName>
        <fullName evidence="2">ATP synthase subunit I</fullName>
    </submittedName>
</protein>
<sequence length="120" mass="13211">MTLLNNLSWLLSNIVALIAGMGLGVIFFASLWWSVKRCTQSTTPLRWFISSFIARTVFVLAGFYLIGAGQLLKFGMCLLGFILARVIILRSNGSSIKLKTPIATRYKSARINARGKPPCA</sequence>
<proteinExistence type="predicted"/>
<evidence type="ECO:0000256" key="1">
    <source>
        <dbReference type="SAM" id="Phobius"/>
    </source>
</evidence>
<dbReference type="AlphaFoldDB" id="A0AAJ4LWR0"/>
<evidence type="ECO:0000313" key="2">
    <source>
        <dbReference type="EMBL" id="QPL56125.1"/>
    </source>
</evidence>
<feature type="transmembrane region" description="Helical" evidence="1">
    <location>
        <begin position="47"/>
        <end position="66"/>
    </location>
</feature>
<dbReference type="NCBIfam" id="TIGR03165">
    <property type="entry name" value="F1F0_chp_2"/>
    <property type="match status" value="1"/>
</dbReference>
<dbReference type="Proteomes" id="UP000594435">
    <property type="component" value="Chromosome 2"/>
</dbReference>
<dbReference type="InterPro" id="IPR017581">
    <property type="entry name" value="AtpR-like"/>
</dbReference>
<name>A0AAJ4LWR0_9VIBR</name>
<dbReference type="Pfam" id="PF12966">
    <property type="entry name" value="AtpR"/>
    <property type="match status" value="1"/>
</dbReference>
<dbReference type="RefSeq" id="WP_045570399.1">
    <property type="nucleotide sequence ID" value="NZ_CP065218.1"/>
</dbReference>
<keyword evidence="1" id="KW-0472">Membrane</keyword>
<organism evidence="2 3">
    <name type="scientific">Vibrio navarrensis</name>
    <dbReference type="NCBI Taxonomy" id="29495"/>
    <lineage>
        <taxon>Bacteria</taxon>
        <taxon>Pseudomonadati</taxon>
        <taxon>Pseudomonadota</taxon>
        <taxon>Gammaproteobacteria</taxon>
        <taxon>Vibrionales</taxon>
        <taxon>Vibrionaceae</taxon>
        <taxon>Vibrio</taxon>
    </lineage>
</organism>
<dbReference type="EMBL" id="CP065218">
    <property type="protein sequence ID" value="QPL56125.1"/>
    <property type="molecule type" value="Genomic_DNA"/>
</dbReference>
<keyword evidence="1" id="KW-1133">Transmembrane helix</keyword>
<accession>A0AAJ4LWR0</accession>
<feature type="transmembrane region" description="Helical" evidence="1">
    <location>
        <begin position="14"/>
        <end position="35"/>
    </location>
</feature>
<keyword evidence="1" id="KW-0812">Transmembrane</keyword>